<evidence type="ECO:0000256" key="1">
    <source>
        <dbReference type="ARBA" id="ARBA00005234"/>
    </source>
</evidence>
<evidence type="ECO:0000313" key="5">
    <source>
        <dbReference type="EMBL" id="KRX07996.1"/>
    </source>
</evidence>
<dbReference type="OrthoDB" id="198735at2759"/>
<feature type="domain" description="Ubiquitin-like protease family profile" evidence="4">
    <location>
        <begin position="74"/>
        <end position="290"/>
    </location>
</feature>
<sequence>MEEKNRLTKLRNEQLEKQNPIQSKNKNNQNNQFKINFKEKIVDGKVVRYIENLDEFVSQKDNIDEDIIAQRYGITIKSHDVSTLQGLNWLNDNVINFFVNLLREVKCKAKQNINDSIKSQIFVSQYLDKMTNFPQNLQETFITMHNNSITKRKKTGTILDNYHRNFFIVNRHQSHWVMIEISKKSDKEFDIIIYDSYQTMRKLDNGGVIPNITSKEIQLEPILIPFYDCLFPMTEFILYDQKNSEQQQQTQQKLQQDKSEFIFNYHYPPVPQQTNLSDCGVFTTFFTSQCFFLNLNPQKLIQKFGEVMYVQNFRKLMDKIICQVGKNSINEQQAQQFYHQILNQNY</sequence>
<name>A0A0V0R0E6_PSEPJ</name>
<dbReference type="InterPro" id="IPR003653">
    <property type="entry name" value="Peptidase_C48_C"/>
</dbReference>
<dbReference type="Pfam" id="PF02902">
    <property type="entry name" value="Peptidase_C48"/>
    <property type="match status" value="1"/>
</dbReference>
<dbReference type="Gene3D" id="3.40.395.10">
    <property type="entry name" value="Adenoviral Proteinase, Chain A"/>
    <property type="match status" value="1"/>
</dbReference>
<organism evidence="5 6">
    <name type="scientific">Pseudocohnilembus persalinus</name>
    <name type="common">Ciliate</name>
    <dbReference type="NCBI Taxonomy" id="266149"/>
    <lineage>
        <taxon>Eukaryota</taxon>
        <taxon>Sar</taxon>
        <taxon>Alveolata</taxon>
        <taxon>Ciliophora</taxon>
        <taxon>Intramacronucleata</taxon>
        <taxon>Oligohymenophorea</taxon>
        <taxon>Scuticociliatia</taxon>
        <taxon>Philasterida</taxon>
        <taxon>Pseudocohnilembidae</taxon>
        <taxon>Pseudocohnilembus</taxon>
    </lineage>
</organism>
<dbReference type="GO" id="GO:0006508">
    <property type="term" value="P:proteolysis"/>
    <property type="evidence" value="ECO:0007669"/>
    <property type="project" value="UniProtKB-KW"/>
</dbReference>
<dbReference type="AlphaFoldDB" id="A0A0V0R0E6"/>
<dbReference type="GO" id="GO:0008234">
    <property type="term" value="F:cysteine-type peptidase activity"/>
    <property type="evidence" value="ECO:0007669"/>
    <property type="project" value="InterPro"/>
</dbReference>
<protein>
    <recommendedName>
        <fullName evidence="4">Ubiquitin-like protease family profile domain-containing protein</fullName>
    </recommendedName>
</protein>
<dbReference type="Proteomes" id="UP000054937">
    <property type="component" value="Unassembled WGS sequence"/>
</dbReference>
<dbReference type="InterPro" id="IPR038765">
    <property type="entry name" value="Papain-like_cys_pep_sf"/>
</dbReference>
<keyword evidence="2" id="KW-0645">Protease</keyword>
<evidence type="ECO:0000256" key="2">
    <source>
        <dbReference type="ARBA" id="ARBA00022670"/>
    </source>
</evidence>
<dbReference type="InParanoid" id="A0A0V0R0E6"/>
<comment type="similarity">
    <text evidence="1">Belongs to the peptidase C48 family.</text>
</comment>
<keyword evidence="6" id="KW-1185">Reference proteome</keyword>
<evidence type="ECO:0000259" key="4">
    <source>
        <dbReference type="PROSITE" id="PS50600"/>
    </source>
</evidence>
<proteinExistence type="inferred from homology"/>
<evidence type="ECO:0000256" key="3">
    <source>
        <dbReference type="ARBA" id="ARBA00022801"/>
    </source>
</evidence>
<reference evidence="5 6" key="1">
    <citation type="journal article" date="2015" name="Sci. Rep.">
        <title>Genome of the facultative scuticociliatosis pathogen Pseudocohnilembus persalinus provides insight into its virulence through horizontal gene transfer.</title>
        <authorList>
            <person name="Xiong J."/>
            <person name="Wang G."/>
            <person name="Cheng J."/>
            <person name="Tian M."/>
            <person name="Pan X."/>
            <person name="Warren A."/>
            <person name="Jiang C."/>
            <person name="Yuan D."/>
            <person name="Miao W."/>
        </authorList>
    </citation>
    <scope>NUCLEOTIDE SEQUENCE [LARGE SCALE GENOMIC DNA]</scope>
    <source>
        <strain evidence="5">36N120E</strain>
    </source>
</reference>
<comment type="caution">
    <text evidence="5">The sequence shown here is derived from an EMBL/GenBank/DDBJ whole genome shotgun (WGS) entry which is preliminary data.</text>
</comment>
<keyword evidence="3" id="KW-0378">Hydrolase</keyword>
<gene>
    <name evidence="5" type="ORF">PPERSA_06174</name>
</gene>
<dbReference type="PROSITE" id="PS50600">
    <property type="entry name" value="ULP_PROTEASE"/>
    <property type="match status" value="1"/>
</dbReference>
<evidence type="ECO:0000313" key="6">
    <source>
        <dbReference type="Proteomes" id="UP000054937"/>
    </source>
</evidence>
<accession>A0A0V0R0E6</accession>
<dbReference type="SUPFAM" id="SSF54001">
    <property type="entry name" value="Cysteine proteinases"/>
    <property type="match status" value="1"/>
</dbReference>
<dbReference type="EMBL" id="LDAU01000076">
    <property type="protein sequence ID" value="KRX07996.1"/>
    <property type="molecule type" value="Genomic_DNA"/>
</dbReference>